<dbReference type="PANTHER" id="PTHR12129:SF15">
    <property type="entry name" value="URONYL 2-SULFOTRANSFERASE"/>
    <property type="match status" value="1"/>
</dbReference>
<keyword evidence="6" id="KW-0333">Golgi apparatus</keyword>
<dbReference type="AlphaFoldDB" id="A0AAW1V951"/>
<reference evidence="10 11" key="1">
    <citation type="submission" date="2023-03" db="EMBL/GenBank/DDBJ databases">
        <title>Genome insight into feeding habits of ladybird beetles.</title>
        <authorList>
            <person name="Li H.-S."/>
            <person name="Huang Y.-H."/>
            <person name="Pang H."/>
        </authorList>
    </citation>
    <scope>NUCLEOTIDE SEQUENCE [LARGE SCALE GENOMIC DNA]</scope>
    <source>
        <strain evidence="10">SYSU_2023b</strain>
        <tissue evidence="10">Whole body</tissue>
    </source>
</reference>
<evidence type="ECO:0000256" key="4">
    <source>
        <dbReference type="ARBA" id="ARBA00022968"/>
    </source>
</evidence>
<dbReference type="Gene3D" id="3.40.50.300">
    <property type="entry name" value="P-loop containing nucleotide triphosphate hydrolases"/>
    <property type="match status" value="1"/>
</dbReference>
<evidence type="ECO:0000256" key="8">
    <source>
        <dbReference type="ARBA" id="ARBA00023180"/>
    </source>
</evidence>
<keyword evidence="7 9" id="KW-0472">Membrane</keyword>
<keyword evidence="4" id="KW-0735">Signal-anchor</keyword>
<evidence type="ECO:0000256" key="2">
    <source>
        <dbReference type="ARBA" id="ARBA00022679"/>
    </source>
</evidence>
<dbReference type="Proteomes" id="UP001431783">
    <property type="component" value="Unassembled WGS sequence"/>
</dbReference>
<dbReference type="GO" id="GO:0000139">
    <property type="term" value="C:Golgi membrane"/>
    <property type="evidence" value="ECO:0007669"/>
    <property type="project" value="UniProtKB-SubCell"/>
</dbReference>
<keyword evidence="5 9" id="KW-1133">Transmembrane helix</keyword>
<evidence type="ECO:0000256" key="5">
    <source>
        <dbReference type="ARBA" id="ARBA00022989"/>
    </source>
</evidence>
<accession>A0AAW1V951</accession>
<dbReference type="GO" id="GO:0008146">
    <property type="term" value="F:sulfotransferase activity"/>
    <property type="evidence" value="ECO:0007669"/>
    <property type="project" value="InterPro"/>
</dbReference>
<dbReference type="PANTHER" id="PTHR12129">
    <property type="entry name" value="HEPARAN SULFATE 2-O-SULFOTRANSFERASE"/>
    <property type="match status" value="1"/>
</dbReference>
<evidence type="ECO:0000256" key="3">
    <source>
        <dbReference type="ARBA" id="ARBA00022692"/>
    </source>
</evidence>
<protein>
    <recommendedName>
        <fullName evidence="12">Uronyl 2-sulfotransferase</fullName>
    </recommendedName>
</protein>
<organism evidence="10 11">
    <name type="scientific">Henosepilachna vigintioctopunctata</name>
    <dbReference type="NCBI Taxonomy" id="420089"/>
    <lineage>
        <taxon>Eukaryota</taxon>
        <taxon>Metazoa</taxon>
        <taxon>Ecdysozoa</taxon>
        <taxon>Arthropoda</taxon>
        <taxon>Hexapoda</taxon>
        <taxon>Insecta</taxon>
        <taxon>Pterygota</taxon>
        <taxon>Neoptera</taxon>
        <taxon>Endopterygota</taxon>
        <taxon>Coleoptera</taxon>
        <taxon>Polyphaga</taxon>
        <taxon>Cucujiformia</taxon>
        <taxon>Coccinelloidea</taxon>
        <taxon>Coccinellidae</taxon>
        <taxon>Epilachninae</taxon>
        <taxon>Epilachnini</taxon>
        <taxon>Henosepilachna</taxon>
    </lineage>
</organism>
<gene>
    <name evidence="10" type="ORF">WA026_006969</name>
</gene>
<keyword evidence="8" id="KW-0325">Glycoprotein</keyword>
<evidence type="ECO:0000313" key="11">
    <source>
        <dbReference type="Proteomes" id="UP001431783"/>
    </source>
</evidence>
<evidence type="ECO:0000313" key="10">
    <source>
        <dbReference type="EMBL" id="KAK9889596.1"/>
    </source>
</evidence>
<evidence type="ECO:0008006" key="12">
    <source>
        <dbReference type="Google" id="ProtNLM"/>
    </source>
</evidence>
<evidence type="ECO:0000256" key="6">
    <source>
        <dbReference type="ARBA" id="ARBA00023034"/>
    </source>
</evidence>
<feature type="transmembrane region" description="Helical" evidence="9">
    <location>
        <begin position="9"/>
        <end position="26"/>
    </location>
</feature>
<proteinExistence type="predicted"/>
<evidence type="ECO:0000256" key="1">
    <source>
        <dbReference type="ARBA" id="ARBA00004323"/>
    </source>
</evidence>
<dbReference type="InterPro" id="IPR027417">
    <property type="entry name" value="P-loop_NTPase"/>
</dbReference>
<dbReference type="EMBL" id="JARQZJ010000123">
    <property type="protein sequence ID" value="KAK9889596.1"/>
    <property type="molecule type" value="Genomic_DNA"/>
</dbReference>
<evidence type="ECO:0000256" key="7">
    <source>
        <dbReference type="ARBA" id="ARBA00023136"/>
    </source>
</evidence>
<name>A0AAW1V951_9CUCU</name>
<keyword evidence="2" id="KW-0808">Transferase</keyword>
<keyword evidence="11" id="KW-1185">Reference proteome</keyword>
<evidence type="ECO:0000256" key="9">
    <source>
        <dbReference type="SAM" id="Phobius"/>
    </source>
</evidence>
<comment type="subcellular location">
    <subcellularLocation>
        <location evidence="1">Golgi apparatus membrane</location>
        <topology evidence="1">Single-pass type II membrane protein</topology>
    </subcellularLocation>
</comment>
<keyword evidence="3 9" id="KW-0812">Transmembrane</keyword>
<dbReference type="InterPro" id="IPR007734">
    <property type="entry name" value="Heparan_SO4_2-O-STrfase"/>
</dbReference>
<sequence length="314" mass="37159">MNMYFKVRCVLYYSCLLTIVAFIFVLNNTNELEQFEIETVTTFKYASEYRTLANQRLVTRSMADLGQMDRINKYFLFLNHVPNCGGEFLIMLLQQLGGLNNYRHVRLKRGAQILTTYDQNELITSIYRKLRDEAIPLSFDRSIYFINFTHYDKQSPTYVNIIRDPIEKLSSRTYFGKESELLKCIQMRTKCSIGDEIYDFNIPYFCGQHPKCRIGNSGWALEMAKKNVEKFYPVVGILEDLNSTLIALEEHVPYFFKGVRQLYEKKLSGIPRINLQMDFSTQNILKRILKTEYEFYEWIKARLKRQTQYAGNLY</sequence>
<comment type="caution">
    <text evidence="10">The sequence shown here is derived from an EMBL/GenBank/DDBJ whole genome shotgun (WGS) entry which is preliminary data.</text>
</comment>